<keyword evidence="3" id="KW-0804">Transcription</keyword>
<dbReference type="SUPFAM" id="SSF46689">
    <property type="entry name" value="Homeodomain-like"/>
    <property type="match status" value="2"/>
</dbReference>
<feature type="domain" description="HTH araC/xylS-type" evidence="4">
    <location>
        <begin position="116"/>
        <end position="227"/>
    </location>
</feature>
<organism evidence="5 6">
    <name type="scientific">Streptomyces albiaxialis</name>
    <dbReference type="NCBI Taxonomy" id="329523"/>
    <lineage>
        <taxon>Bacteria</taxon>
        <taxon>Bacillati</taxon>
        <taxon>Actinomycetota</taxon>
        <taxon>Actinomycetes</taxon>
        <taxon>Kitasatosporales</taxon>
        <taxon>Streptomycetaceae</taxon>
        <taxon>Streptomyces</taxon>
    </lineage>
</organism>
<dbReference type="SMART" id="SM00342">
    <property type="entry name" value="HTH_ARAC"/>
    <property type="match status" value="1"/>
</dbReference>
<dbReference type="Proteomes" id="UP001500016">
    <property type="component" value="Unassembled WGS sequence"/>
</dbReference>
<proteinExistence type="predicted"/>
<keyword evidence="6" id="KW-1185">Reference proteome</keyword>
<gene>
    <name evidence="5" type="ORF">GCM10009801_28850</name>
</gene>
<dbReference type="PANTHER" id="PTHR46796:SF15">
    <property type="entry name" value="BLL1074 PROTEIN"/>
    <property type="match status" value="1"/>
</dbReference>
<dbReference type="Gene3D" id="1.10.10.60">
    <property type="entry name" value="Homeodomain-like"/>
    <property type="match status" value="2"/>
</dbReference>
<evidence type="ECO:0000313" key="5">
    <source>
        <dbReference type="EMBL" id="GAA2074707.1"/>
    </source>
</evidence>
<dbReference type="PROSITE" id="PS01124">
    <property type="entry name" value="HTH_ARAC_FAMILY_2"/>
    <property type="match status" value="1"/>
</dbReference>
<name>A0ABN2VWA7_9ACTN</name>
<comment type="caution">
    <text evidence="5">The sequence shown here is derived from an EMBL/GenBank/DDBJ whole genome shotgun (WGS) entry which is preliminary data.</text>
</comment>
<keyword evidence="1" id="KW-0805">Transcription regulation</keyword>
<dbReference type="InterPro" id="IPR018060">
    <property type="entry name" value="HTH_AraC"/>
</dbReference>
<keyword evidence="2" id="KW-0238">DNA-binding</keyword>
<evidence type="ECO:0000256" key="2">
    <source>
        <dbReference type="ARBA" id="ARBA00023125"/>
    </source>
</evidence>
<sequence length="245" mass="25994">MTLILSFGEPLAASSRPGAPPERFTGFVAGLFDGPVVTRHAGRQHGLEVQLTPAGAYATLGVPPGEYGNRMVPLEDLPWPRDLQERLAEAPSWEERFALLDRALGALAEDGPAMSPEVARAMRLLTDSGGLVPVAELARDTGWSRRHLAGRFREQTGMTPKTFARVTRFQRALSLLGAARGPGAGSGAGSGSGLAETAHQCGYFDQAHLCRDFRALAGCSPTAYLERHPPDGAFPFVQDPAPAGP</sequence>
<dbReference type="PANTHER" id="PTHR46796">
    <property type="entry name" value="HTH-TYPE TRANSCRIPTIONAL ACTIVATOR RHAS-RELATED"/>
    <property type="match status" value="1"/>
</dbReference>
<dbReference type="RefSeq" id="WP_344527828.1">
    <property type="nucleotide sequence ID" value="NZ_BAAAPE010000007.1"/>
</dbReference>
<protein>
    <recommendedName>
        <fullName evidence="4">HTH araC/xylS-type domain-containing protein</fullName>
    </recommendedName>
</protein>
<evidence type="ECO:0000256" key="1">
    <source>
        <dbReference type="ARBA" id="ARBA00023015"/>
    </source>
</evidence>
<dbReference type="Pfam" id="PF12833">
    <property type="entry name" value="HTH_18"/>
    <property type="match status" value="1"/>
</dbReference>
<accession>A0ABN2VWA7</accession>
<reference evidence="5 6" key="1">
    <citation type="journal article" date="2019" name="Int. J. Syst. Evol. Microbiol.">
        <title>The Global Catalogue of Microorganisms (GCM) 10K type strain sequencing project: providing services to taxonomists for standard genome sequencing and annotation.</title>
        <authorList>
            <consortium name="The Broad Institute Genomics Platform"/>
            <consortium name="The Broad Institute Genome Sequencing Center for Infectious Disease"/>
            <person name="Wu L."/>
            <person name="Ma J."/>
        </authorList>
    </citation>
    <scope>NUCLEOTIDE SEQUENCE [LARGE SCALE GENOMIC DNA]</scope>
    <source>
        <strain evidence="5 6">JCM 15478</strain>
    </source>
</reference>
<evidence type="ECO:0000259" key="4">
    <source>
        <dbReference type="PROSITE" id="PS01124"/>
    </source>
</evidence>
<evidence type="ECO:0000256" key="3">
    <source>
        <dbReference type="ARBA" id="ARBA00023163"/>
    </source>
</evidence>
<dbReference type="InterPro" id="IPR050204">
    <property type="entry name" value="AraC_XylS_family_regulators"/>
</dbReference>
<dbReference type="EMBL" id="BAAAPE010000007">
    <property type="protein sequence ID" value="GAA2074707.1"/>
    <property type="molecule type" value="Genomic_DNA"/>
</dbReference>
<evidence type="ECO:0000313" key="6">
    <source>
        <dbReference type="Proteomes" id="UP001500016"/>
    </source>
</evidence>
<dbReference type="InterPro" id="IPR009057">
    <property type="entry name" value="Homeodomain-like_sf"/>
</dbReference>